<dbReference type="Pfam" id="PF13458">
    <property type="entry name" value="Peripla_BP_6"/>
    <property type="match status" value="1"/>
</dbReference>
<keyword evidence="4" id="KW-0029">Amino-acid transport</keyword>
<feature type="domain" description="Leucine-binding protein" evidence="6">
    <location>
        <begin position="35"/>
        <end position="353"/>
    </location>
</feature>
<dbReference type="PANTHER" id="PTHR30483">
    <property type="entry name" value="LEUCINE-SPECIFIC-BINDING PROTEIN"/>
    <property type="match status" value="1"/>
</dbReference>
<reference evidence="8" key="1">
    <citation type="journal article" date="2019" name="Int. J. Syst. Evol. Microbiol.">
        <title>The Global Catalogue of Microorganisms (GCM) 10K type strain sequencing project: providing services to taxonomists for standard genome sequencing and annotation.</title>
        <authorList>
            <consortium name="The Broad Institute Genomics Platform"/>
            <consortium name="The Broad Institute Genome Sequencing Center for Infectious Disease"/>
            <person name="Wu L."/>
            <person name="Ma J."/>
        </authorList>
    </citation>
    <scope>NUCLEOTIDE SEQUENCE [LARGE SCALE GENOMIC DNA]</scope>
    <source>
        <strain evidence="8">JCM 12165</strain>
    </source>
</reference>
<dbReference type="InterPro" id="IPR051010">
    <property type="entry name" value="BCAA_transport"/>
</dbReference>
<dbReference type="InterPro" id="IPR028081">
    <property type="entry name" value="Leu-bd"/>
</dbReference>
<evidence type="ECO:0000256" key="1">
    <source>
        <dbReference type="ARBA" id="ARBA00010062"/>
    </source>
</evidence>
<dbReference type="PRINTS" id="PR00337">
    <property type="entry name" value="LEUILEVALBP"/>
</dbReference>
<evidence type="ECO:0000313" key="8">
    <source>
        <dbReference type="Proteomes" id="UP001597145"/>
    </source>
</evidence>
<dbReference type="Gene3D" id="3.40.50.2300">
    <property type="match status" value="2"/>
</dbReference>
<evidence type="ECO:0000256" key="5">
    <source>
        <dbReference type="SAM" id="SignalP"/>
    </source>
</evidence>
<feature type="signal peptide" evidence="5">
    <location>
        <begin position="1"/>
        <end position="22"/>
    </location>
</feature>
<sequence>MTRLPRVAVALLALTLPLAACADRGEASSPADADTVSFGVSGPVTGPNAEYGRLWKQGFDLALDKVNAEGGIDGKKVALKWEDSQSDPKQTVPIAQKFVDDSSIIAELGDFSSPASMAASSVYQDAGLVQYGFTNSHPDFTKGGDHIWSPSLTQETLQSANAGFVAKYAKKIAVVYQETDWGKSAFSLFSAAAAQQGLTITYSSAFLPDSTDFRPILINARDSAPDALVHLGYGPDGALIVKQLRDVGFTGRFFGGQNTPEFISLAGPAAEGDIVTGAFLVDDPRPEVQEFVKAFRDRYGEEPGDFNVYAYDALITLVTAARNGGATREGVQKGLLETTDFPSIQFGTLSFNDERRPDNPRVRELVLQGGKFVLGS</sequence>
<comment type="caution">
    <text evidence="7">The sequence shown here is derived from an EMBL/GenBank/DDBJ whole genome shotgun (WGS) entry which is preliminary data.</text>
</comment>
<dbReference type="RefSeq" id="WP_343982500.1">
    <property type="nucleotide sequence ID" value="NZ_BAAAJG010000015.1"/>
</dbReference>
<dbReference type="SUPFAM" id="SSF53822">
    <property type="entry name" value="Periplasmic binding protein-like I"/>
    <property type="match status" value="1"/>
</dbReference>
<evidence type="ECO:0000256" key="4">
    <source>
        <dbReference type="ARBA" id="ARBA00022970"/>
    </source>
</evidence>
<dbReference type="Proteomes" id="UP001597145">
    <property type="component" value="Unassembled WGS sequence"/>
</dbReference>
<keyword evidence="2" id="KW-0813">Transport</keyword>
<proteinExistence type="inferred from homology"/>
<dbReference type="InterPro" id="IPR000709">
    <property type="entry name" value="Leu_Ile_Val-bd"/>
</dbReference>
<evidence type="ECO:0000256" key="3">
    <source>
        <dbReference type="ARBA" id="ARBA00022729"/>
    </source>
</evidence>
<dbReference type="PANTHER" id="PTHR30483:SF6">
    <property type="entry name" value="PERIPLASMIC BINDING PROTEIN OF ABC TRANSPORTER FOR NATURAL AMINO ACIDS"/>
    <property type="match status" value="1"/>
</dbReference>
<accession>A0ABW4G0C9</accession>
<dbReference type="CDD" id="cd06349">
    <property type="entry name" value="PBP1_ABC_HAAT-like"/>
    <property type="match status" value="1"/>
</dbReference>
<keyword evidence="8" id="KW-1185">Reference proteome</keyword>
<comment type="similarity">
    <text evidence="1">Belongs to the leucine-binding protein family.</text>
</comment>
<dbReference type="InterPro" id="IPR028082">
    <property type="entry name" value="Peripla_BP_I"/>
</dbReference>
<gene>
    <name evidence="7" type="ORF">ACFSCY_35835</name>
</gene>
<protein>
    <submittedName>
        <fullName evidence="7">ABC transporter substrate-binding protein</fullName>
    </submittedName>
</protein>
<evidence type="ECO:0000259" key="6">
    <source>
        <dbReference type="Pfam" id="PF13458"/>
    </source>
</evidence>
<evidence type="ECO:0000256" key="2">
    <source>
        <dbReference type="ARBA" id="ARBA00022448"/>
    </source>
</evidence>
<evidence type="ECO:0000313" key="7">
    <source>
        <dbReference type="EMBL" id="MFD1534802.1"/>
    </source>
</evidence>
<organism evidence="7 8">
    <name type="scientific">Pseudonocardia aurantiaca</name>
    <dbReference type="NCBI Taxonomy" id="75290"/>
    <lineage>
        <taxon>Bacteria</taxon>
        <taxon>Bacillati</taxon>
        <taxon>Actinomycetota</taxon>
        <taxon>Actinomycetes</taxon>
        <taxon>Pseudonocardiales</taxon>
        <taxon>Pseudonocardiaceae</taxon>
        <taxon>Pseudonocardia</taxon>
    </lineage>
</organism>
<feature type="chain" id="PRO_5045497635" evidence="5">
    <location>
        <begin position="23"/>
        <end position="376"/>
    </location>
</feature>
<name>A0ABW4G0C9_9PSEU</name>
<keyword evidence="3 5" id="KW-0732">Signal</keyword>
<dbReference type="EMBL" id="JBHUCP010000045">
    <property type="protein sequence ID" value="MFD1534802.1"/>
    <property type="molecule type" value="Genomic_DNA"/>
</dbReference>